<evidence type="ECO:0000256" key="1">
    <source>
        <dbReference type="ARBA" id="ARBA00022460"/>
    </source>
</evidence>
<feature type="region of interest" description="Disordered" evidence="3">
    <location>
        <begin position="1"/>
        <end position="39"/>
    </location>
</feature>
<keyword evidence="1 2" id="KW-0193">Cuticle</keyword>
<dbReference type="KEGG" id="tpal:117647328"/>
<dbReference type="Pfam" id="PF00379">
    <property type="entry name" value="Chitin_bind_4"/>
    <property type="match status" value="1"/>
</dbReference>
<dbReference type="AlphaFoldDB" id="A0A6P8ZPZ0"/>
<accession>A0A6P8ZPZ0</accession>
<protein>
    <submittedName>
        <fullName evidence="5">Pro-resilin-like</fullName>
    </submittedName>
</protein>
<reference evidence="5" key="1">
    <citation type="submission" date="2025-08" db="UniProtKB">
        <authorList>
            <consortium name="RefSeq"/>
        </authorList>
    </citation>
    <scope>IDENTIFICATION</scope>
    <source>
        <tissue evidence="5">Total insect</tissue>
    </source>
</reference>
<feature type="compositionally biased region" description="Low complexity" evidence="3">
    <location>
        <begin position="13"/>
        <end position="36"/>
    </location>
</feature>
<dbReference type="Proteomes" id="UP000515158">
    <property type="component" value="Unplaced"/>
</dbReference>
<dbReference type="PANTHER" id="PTHR12236">
    <property type="entry name" value="STRUCTURAL CONTITUENT OF CUTICLE"/>
    <property type="match status" value="1"/>
</dbReference>
<proteinExistence type="predicted"/>
<feature type="region of interest" description="Disordered" evidence="3">
    <location>
        <begin position="64"/>
        <end position="86"/>
    </location>
</feature>
<dbReference type="GO" id="GO:0005615">
    <property type="term" value="C:extracellular space"/>
    <property type="evidence" value="ECO:0007669"/>
    <property type="project" value="TreeGrafter"/>
</dbReference>
<organism evidence="5">
    <name type="scientific">Thrips palmi</name>
    <name type="common">Melon thrips</name>
    <dbReference type="NCBI Taxonomy" id="161013"/>
    <lineage>
        <taxon>Eukaryota</taxon>
        <taxon>Metazoa</taxon>
        <taxon>Ecdysozoa</taxon>
        <taxon>Arthropoda</taxon>
        <taxon>Hexapoda</taxon>
        <taxon>Insecta</taxon>
        <taxon>Pterygota</taxon>
        <taxon>Neoptera</taxon>
        <taxon>Paraneoptera</taxon>
        <taxon>Thysanoptera</taxon>
        <taxon>Terebrantia</taxon>
        <taxon>Thripoidea</taxon>
        <taxon>Thripidae</taxon>
        <taxon>Thrips</taxon>
    </lineage>
</organism>
<dbReference type="InParanoid" id="A0A6P8ZPZ0"/>
<gene>
    <name evidence="5" type="primary">LOC117647328</name>
</gene>
<name>A0A6P8ZPZ0_THRPL</name>
<dbReference type="GeneID" id="117647328"/>
<dbReference type="RefSeq" id="XP_034244939.1">
    <property type="nucleotide sequence ID" value="XM_034389048.1"/>
</dbReference>
<dbReference type="InterPro" id="IPR000618">
    <property type="entry name" value="Insect_cuticle"/>
</dbReference>
<dbReference type="PANTHER" id="PTHR12236:SF79">
    <property type="entry name" value="CUTICULAR PROTEIN 50CB-RELATED"/>
    <property type="match status" value="1"/>
</dbReference>
<keyword evidence="4" id="KW-1185">Reference proteome</keyword>
<evidence type="ECO:0000256" key="2">
    <source>
        <dbReference type="PROSITE-ProRule" id="PRU00497"/>
    </source>
</evidence>
<evidence type="ECO:0000313" key="5">
    <source>
        <dbReference type="RefSeq" id="XP_034244939.1"/>
    </source>
</evidence>
<sequence length="198" mass="22334">MANKATELEATEQEAAPSQPQQDYQYQQYQEQQQAQEARHFSRLADDNYEDEQDIVYDFSYEVKDPNTGNDFGHRQSRSGGQTQGQYRVLLPDGRMQVVDYVSDRDGFRPNIRYEDVGVPVFAGTENHEQFADGTNHFEQEHGPGSGSASAPLAEGSAQGPSPDEVRRRRRRRAVAPLAAPRPHAQPHGQHAGKQRQR</sequence>
<feature type="compositionally biased region" description="Basic and acidic residues" evidence="3">
    <location>
        <begin position="126"/>
        <end position="142"/>
    </location>
</feature>
<dbReference type="PROSITE" id="PS51155">
    <property type="entry name" value="CHIT_BIND_RR_2"/>
    <property type="match status" value="1"/>
</dbReference>
<evidence type="ECO:0000256" key="3">
    <source>
        <dbReference type="SAM" id="MobiDB-lite"/>
    </source>
</evidence>
<dbReference type="InterPro" id="IPR051217">
    <property type="entry name" value="Insect_Cuticle_Struc_Prot"/>
</dbReference>
<dbReference type="GO" id="GO:0042302">
    <property type="term" value="F:structural constituent of cuticle"/>
    <property type="evidence" value="ECO:0007669"/>
    <property type="project" value="UniProtKB-UniRule"/>
</dbReference>
<dbReference type="GO" id="GO:0031012">
    <property type="term" value="C:extracellular matrix"/>
    <property type="evidence" value="ECO:0007669"/>
    <property type="project" value="TreeGrafter"/>
</dbReference>
<feature type="region of interest" description="Disordered" evidence="3">
    <location>
        <begin position="125"/>
        <end position="198"/>
    </location>
</feature>
<evidence type="ECO:0000313" key="4">
    <source>
        <dbReference type="Proteomes" id="UP000515158"/>
    </source>
</evidence>
<dbReference type="OrthoDB" id="6425109at2759"/>